<protein>
    <submittedName>
        <fullName evidence="1">Uncharacterized protein</fullName>
    </submittedName>
</protein>
<comment type="caution">
    <text evidence="1">The sequence shown here is derived from an EMBL/GenBank/DDBJ whole genome shotgun (WGS) entry which is preliminary data.</text>
</comment>
<reference evidence="1 2" key="1">
    <citation type="submission" date="2013-09" db="EMBL/GenBank/DDBJ databases">
        <title>Whole genome sequencing of Halarchaeum acidiphilum strain MH1-52-1.</title>
        <authorList>
            <person name="Shimane Y."/>
            <person name="Minegishi H."/>
            <person name="Nishi S."/>
            <person name="Echigo A."/>
            <person name="Shuto A."/>
            <person name="Konishi M."/>
            <person name="Ito T."/>
            <person name="Ohkuma M."/>
            <person name="Ohta Y."/>
            <person name="Nagano Y."/>
            <person name="Tsubouchi T."/>
            <person name="Mori K."/>
            <person name="Usui K."/>
            <person name="Kamekura M."/>
            <person name="Usami R."/>
            <person name="Takaki Y."/>
            <person name="Hatada Y."/>
        </authorList>
    </citation>
    <scope>NUCLEOTIDE SEQUENCE [LARGE SCALE GENOMIC DNA]</scope>
    <source>
        <strain evidence="1 2">JCM 16109</strain>
    </source>
</reference>
<dbReference type="Proteomes" id="UP000016986">
    <property type="component" value="Unassembled WGS sequence"/>
</dbReference>
<keyword evidence="2" id="KW-1185">Reference proteome</keyword>
<name>U2YSR6_9EURY</name>
<organism evidence="1 2">
    <name type="scientific">Halarchaeum acidiphilum MH1-52-1</name>
    <dbReference type="NCBI Taxonomy" id="1261545"/>
    <lineage>
        <taxon>Archaea</taxon>
        <taxon>Methanobacteriati</taxon>
        <taxon>Methanobacteriota</taxon>
        <taxon>Stenosarchaea group</taxon>
        <taxon>Halobacteria</taxon>
        <taxon>Halobacteriales</taxon>
        <taxon>Halobacteriaceae</taxon>
    </lineage>
</organism>
<gene>
    <name evidence="1" type="ORF">MBEHAL_0810</name>
</gene>
<dbReference type="AlphaFoldDB" id="U2YSR6"/>
<evidence type="ECO:0000313" key="2">
    <source>
        <dbReference type="Proteomes" id="UP000016986"/>
    </source>
</evidence>
<accession>U2YSR6</accession>
<dbReference type="eggNOG" id="arCOG14369">
    <property type="taxonomic scope" value="Archaea"/>
</dbReference>
<proteinExistence type="predicted"/>
<evidence type="ECO:0000313" key="1">
    <source>
        <dbReference type="EMBL" id="GAD52050.1"/>
    </source>
</evidence>
<sequence length="335" mass="38111">MTVREIRLNKNLTYRTFPYRCEPDSLEFRIDQFAVDDGSFTEPEQPHYLDLDEYRGWDTLHLRIEIRIPDGLLGKVFPEFDDIPGMLVVAAHCRTTYLREGIVVEDEPIRSGTYTRDVELSSDSVAGSLDLRPLLVRTTDTDAGDEYATEAGVFVADGPRGRVDFEDDNAGDEGLLEVRTRTFSEEGEDSRFPPEDRLHYLDLESDPGQPIVWVNDDHTQVASLMAGDGGSQYDRLTRDLVWNQVMSPVWTRLVTIAAIEYDADTDEWDPEWQAAVFEDLHDELYDDLTPEKAAERLQEDLTKAPVDATRRVEDAVQSVLDPATCYMKHIQGLTD</sequence>
<dbReference type="EMBL" id="BATA01000013">
    <property type="protein sequence ID" value="GAD52050.1"/>
    <property type="molecule type" value="Genomic_DNA"/>
</dbReference>